<dbReference type="Gene3D" id="3.90.1150.10">
    <property type="entry name" value="Aspartate Aminotransferase, domain 1"/>
    <property type="match status" value="1"/>
</dbReference>
<proteinExistence type="predicted"/>
<evidence type="ECO:0000259" key="3">
    <source>
        <dbReference type="Pfam" id="PF00266"/>
    </source>
</evidence>
<dbReference type="Gene3D" id="1.10.260.50">
    <property type="match status" value="1"/>
</dbReference>
<dbReference type="PANTHER" id="PTHR11601:SF36">
    <property type="entry name" value="CYSTEINE DESULFURASE NIFS-RELATED"/>
    <property type="match status" value="1"/>
</dbReference>
<dbReference type="GO" id="GO:0008483">
    <property type="term" value="F:transaminase activity"/>
    <property type="evidence" value="ECO:0007669"/>
    <property type="project" value="UniProtKB-KW"/>
</dbReference>
<name>A0A0R1V5P3_9LACO</name>
<dbReference type="EMBL" id="AZFQ01000036">
    <property type="protein sequence ID" value="KRL98883.1"/>
    <property type="molecule type" value="Genomic_DNA"/>
</dbReference>
<dbReference type="InterPro" id="IPR016454">
    <property type="entry name" value="Cysteine_dSase"/>
</dbReference>
<dbReference type="PIRSF" id="PIRSF005572">
    <property type="entry name" value="NifS"/>
    <property type="match status" value="1"/>
</dbReference>
<keyword evidence="2" id="KW-0663">Pyridoxal phosphate</keyword>
<comment type="cofactor">
    <cofactor evidence="1">
        <name>pyridoxal 5'-phosphate</name>
        <dbReference type="ChEBI" id="CHEBI:597326"/>
    </cofactor>
</comment>
<dbReference type="Proteomes" id="UP000051166">
    <property type="component" value="Unassembled WGS sequence"/>
</dbReference>
<dbReference type="PANTHER" id="PTHR11601">
    <property type="entry name" value="CYSTEINE DESULFURYLASE FAMILY MEMBER"/>
    <property type="match status" value="1"/>
</dbReference>
<dbReference type="InterPro" id="IPR000192">
    <property type="entry name" value="Aminotrans_V_dom"/>
</dbReference>
<dbReference type="STRING" id="1423801.FD50_GL000696"/>
<dbReference type="PATRIC" id="fig|1423801.4.peg.706"/>
<dbReference type="InterPro" id="IPR015422">
    <property type="entry name" value="PyrdxlP-dep_Trfase_small"/>
</dbReference>
<keyword evidence="4" id="KW-0808">Transferase</keyword>
<evidence type="ECO:0000313" key="4">
    <source>
        <dbReference type="EMBL" id="KRL98883.1"/>
    </source>
</evidence>
<dbReference type="InterPro" id="IPR015421">
    <property type="entry name" value="PyrdxlP-dep_Trfase_major"/>
</dbReference>
<dbReference type="OrthoDB" id="9808002at2"/>
<gene>
    <name evidence="4" type="ORF">FD50_GL000696</name>
</gene>
<protein>
    <submittedName>
        <fullName evidence="4">Aminotransferase, class V</fullName>
    </submittedName>
</protein>
<dbReference type="SUPFAM" id="SSF53383">
    <property type="entry name" value="PLP-dependent transferases"/>
    <property type="match status" value="1"/>
</dbReference>
<sequence length="365" mass="39450">MIYFDNAATTKMSKAALEAYDEVAENFYGNSESLHLFGTQSNTLIMQAQQQIATLFKLPAAGFIFTSGGTESNQLGIESLSSVNSQKREILVSPLEHSSVFQILDKLVTEKGFKVKMLPVNKRGKITPAGLRGRLSAQTALVVIQAVNSVTGICQDISALKKITGAQQVPLFVDAVQAVTKIPMSFAGLAGFSCSAHKFNGPKSSGLLFLNPNMPVNTRFNNVFQQNGFLPGTLDVPGIVSMATALQAEFSKVQQSYAVVTTLRKKLKELVSPQIRVIAGDYPGICGLILPQTQAQEAVTRMGQLGFCFSTVSACSIRDPRPDRTLQALGLTAAESKRYLRISMGPHNTLSEVERFATCLNQLYG</sequence>
<dbReference type="Gene3D" id="3.40.640.10">
    <property type="entry name" value="Type I PLP-dependent aspartate aminotransferase-like (Major domain)"/>
    <property type="match status" value="1"/>
</dbReference>
<dbReference type="InterPro" id="IPR015424">
    <property type="entry name" value="PyrdxlP-dep_Trfase"/>
</dbReference>
<evidence type="ECO:0000256" key="1">
    <source>
        <dbReference type="ARBA" id="ARBA00001933"/>
    </source>
</evidence>
<keyword evidence="4" id="KW-0032">Aminotransferase</keyword>
<feature type="domain" description="Aminotransferase class V" evidence="3">
    <location>
        <begin position="2"/>
        <end position="356"/>
    </location>
</feature>
<evidence type="ECO:0000313" key="5">
    <source>
        <dbReference type="Proteomes" id="UP000051166"/>
    </source>
</evidence>
<dbReference type="AlphaFoldDB" id="A0A0R1V5P3"/>
<organism evidence="4 5">
    <name type="scientific">Liquorilactobacillus satsumensis DSM 16230 = JCM 12392</name>
    <dbReference type="NCBI Taxonomy" id="1423801"/>
    <lineage>
        <taxon>Bacteria</taxon>
        <taxon>Bacillati</taxon>
        <taxon>Bacillota</taxon>
        <taxon>Bacilli</taxon>
        <taxon>Lactobacillales</taxon>
        <taxon>Lactobacillaceae</taxon>
        <taxon>Liquorilactobacillus</taxon>
    </lineage>
</organism>
<keyword evidence="5" id="KW-1185">Reference proteome</keyword>
<reference evidence="4 5" key="1">
    <citation type="journal article" date="2015" name="Genome Announc.">
        <title>Expanding the biotechnology potential of lactobacilli through comparative genomics of 213 strains and associated genera.</title>
        <authorList>
            <person name="Sun Z."/>
            <person name="Harris H.M."/>
            <person name="McCann A."/>
            <person name="Guo C."/>
            <person name="Argimon S."/>
            <person name="Zhang W."/>
            <person name="Yang X."/>
            <person name="Jeffery I.B."/>
            <person name="Cooney J.C."/>
            <person name="Kagawa T.F."/>
            <person name="Liu W."/>
            <person name="Song Y."/>
            <person name="Salvetti E."/>
            <person name="Wrobel A."/>
            <person name="Rasinkangas P."/>
            <person name="Parkhill J."/>
            <person name="Rea M.C."/>
            <person name="O'Sullivan O."/>
            <person name="Ritari J."/>
            <person name="Douillard F.P."/>
            <person name="Paul Ross R."/>
            <person name="Yang R."/>
            <person name="Briner A.E."/>
            <person name="Felis G.E."/>
            <person name="de Vos W.M."/>
            <person name="Barrangou R."/>
            <person name="Klaenhammer T.R."/>
            <person name="Caufield P.W."/>
            <person name="Cui Y."/>
            <person name="Zhang H."/>
            <person name="O'Toole P.W."/>
        </authorList>
    </citation>
    <scope>NUCLEOTIDE SEQUENCE [LARGE SCALE GENOMIC DNA]</scope>
    <source>
        <strain evidence="4 5">DSM 16230</strain>
    </source>
</reference>
<dbReference type="RefSeq" id="WP_054757740.1">
    <property type="nucleotide sequence ID" value="NZ_AZFQ01000036.1"/>
</dbReference>
<dbReference type="GeneID" id="98308121"/>
<dbReference type="Pfam" id="PF00266">
    <property type="entry name" value="Aminotran_5"/>
    <property type="match status" value="1"/>
</dbReference>
<accession>A0A0R1V5P3</accession>
<evidence type="ECO:0000256" key="2">
    <source>
        <dbReference type="ARBA" id="ARBA00022898"/>
    </source>
</evidence>
<comment type="caution">
    <text evidence="4">The sequence shown here is derived from an EMBL/GenBank/DDBJ whole genome shotgun (WGS) entry which is preliminary data.</text>
</comment>